<dbReference type="InterPro" id="IPR013087">
    <property type="entry name" value="Znf_C2H2_type"/>
</dbReference>
<feature type="region of interest" description="Disordered" evidence="2">
    <location>
        <begin position="25"/>
        <end position="101"/>
    </location>
</feature>
<dbReference type="PROSITE" id="PS50157">
    <property type="entry name" value="ZINC_FINGER_C2H2_2"/>
    <property type="match status" value="3"/>
</dbReference>
<dbReference type="PROSITE" id="PS00028">
    <property type="entry name" value="ZINC_FINGER_C2H2_1"/>
    <property type="match status" value="3"/>
</dbReference>
<protein>
    <recommendedName>
        <fullName evidence="3">C2H2-type domain-containing protein</fullName>
    </recommendedName>
</protein>
<dbReference type="GO" id="GO:0006355">
    <property type="term" value="P:regulation of DNA-templated transcription"/>
    <property type="evidence" value="ECO:0007669"/>
    <property type="project" value="InterPro"/>
</dbReference>
<accession>W1P199</accession>
<sequence>MDPTPHTCKHCSKTFATFTALGGHMRSHSTTSTITTTTNTNPNPLPLSYSLRNNPKKTRPFVLYDSQTFTPRRNSHPPKNSGRKSGQIPCNSGDTDTEISSSISDAASVEENVAVSLMLLSRGMYDNPNSPKNRFSGEFSGVVLPDSGVCESSEPSKKSKFECSACKKIFKSYQALGGHRARHMRIKGISATSMENGELLGCLNNQEIEEGKIESSATTMENGEFWGFSNKGESSKEIKKIEGSPATTMESGAILGTPNNQKAQGNRRKIDSLSATAMENGRISGFPNKTKIHQCPYCYRVFGSGQALGGHKRSHGASAKLGLKPPSEAESVLDLNKPAPVNEVEGDAISRIEVMGEEDEVGSSSFWRDQ</sequence>
<keyword evidence="1" id="KW-0479">Metal-binding</keyword>
<keyword evidence="1" id="KW-0863">Zinc-finger</keyword>
<dbReference type="OMA" id="KRPWNNN"/>
<proteinExistence type="predicted"/>
<evidence type="ECO:0000256" key="2">
    <source>
        <dbReference type="SAM" id="MobiDB-lite"/>
    </source>
</evidence>
<feature type="region of interest" description="Disordered" evidence="2">
    <location>
        <begin position="243"/>
        <end position="266"/>
    </location>
</feature>
<keyword evidence="5" id="KW-1185">Reference proteome</keyword>
<dbReference type="STRING" id="13333.W1P199"/>
<dbReference type="OrthoDB" id="9411774at2759"/>
<dbReference type="EMBL" id="KI394815">
    <property type="protein sequence ID" value="ERN00710.1"/>
    <property type="molecule type" value="Genomic_DNA"/>
</dbReference>
<evidence type="ECO:0000313" key="4">
    <source>
        <dbReference type="EMBL" id="ERN00710.1"/>
    </source>
</evidence>
<reference evidence="5" key="1">
    <citation type="journal article" date="2013" name="Science">
        <title>The Amborella genome and the evolution of flowering plants.</title>
        <authorList>
            <consortium name="Amborella Genome Project"/>
        </authorList>
    </citation>
    <scope>NUCLEOTIDE SEQUENCE [LARGE SCALE GENOMIC DNA]</scope>
</reference>
<dbReference type="HOGENOM" id="CLU_029000_2_0_1"/>
<dbReference type="eggNOG" id="KOG1721">
    <property type="taxonomic scope" value="Eukaryota"/>
</dbReference>
<feature type="domain" description="C2H2-type" evidence="3">
    <location>
        <begin position="293"/>
        <end position="320"/>
    </location>
</feature>
<dbReference type="PANTHER" id="PTHR46326:SF2">
    <property type="entry name" value="ZINC FINGER PROTEIN ZAT1-RELATED"/>
    <property type="match status" value="1"/>
</dbReference>
<dbReference type="Pfam" id="PF13912">
    <property type="entry name" value="zf-C2H2_6"/>
    <property type="match status" value="3"/>
</dbReference>
<dbReference type="Gramene" id="ERN00710">
    <property type="protein sequence ID" value="ERN00710"/>
    <property type="gene ID" value="AMTR_s00106p00088880"/>
</dbReference>
<gene>
    <name evidence="4" type="ORF">AMTR_s00106p00088880</name>
</gene>
<evidence type="ECO:0000259" key="3">
    <source>
        <dbReference type="PROSITE" id="PS50157"/>
    </source>
</evidence>
<keyword evidence="1" id="KW-0862">Zinc</keyword>
<dbReference type="Proteomes" id="UP000017836">
    <property type="component" value="Unassembled WGS sequence"/>
</dbReference>
<feature type="domain" description="C2H2-type" evidence="3">
    <location>
        <begin position="161"/>
        <end position="188"/>
    </location>
</feature>
<dbReference type="KEGG" id="atr:18428780"/>
<dbReference type="InterPro" id="IPR036236">
    <property type="entry name" value="Znf_C2H2_sf"/>
</dbReference>
<name>W1P199_AMBTC</name>
<organism evidence="4 5">
    <name type="scientific">Amborella trichopoda</name>
    <dbReference type="NCBI Taxonomy" id="13333"/>
    <lineage>
        <taxon>Eukaryota</taxon>
        <taxon>Viridiplantae</taxon>
        <taxon>Streptophyta</taxon>
        <taxon>Embryophyta</taxon>
        <taxon>Tracheophyta</taxon>
        <taxon>Spermatophyta</taxon>
        <taxon>Magnoliopsida</taxon>
        <taxon>Amborellales</taxon>
        <taxon>Amborellaceae</taxon>
        <taxon>Amborella</taxon>
    </lineage>
</organism>
<dbReference type="SUPFAM" id="SSF57667">
    <property type="entry name" value="beta-beta-alpha zinc fingers"/>
    <property type="match status" value="1"/>
</dbReference>
<dbReference type="InterPro" id="IPR044303">
    <property type="entry name" value="ZAT1/4/9"/>
</dbReference>
<dbReference type="AlphaFoldDB" id="W1P199"/>
<dbReference type="GO" id="GO:0008270">
    <property type="term" value="F:zinc ion binding"/>
    <property type="evidence" value="ECO:0007669"/>
    <property type="project" value="UniProtKB-KW"/>
</dbReference>
<dbReference type="SMART" id="SM00355">
    <property type="entry name" value="ZnF_C2H2"/>
    <property type="match status" value="3"/>
</dbReference>
<feature type="compositionally biased region" description="Low complexity" evidence="2">
    <location>
        <begin position="29"/>
        <end position="53"/>
    </location>
</feature>
<feature type="domain" description="C2H2-type" evidence="3">
    <location>
        <begin position="6"/>
        <end position="33"/>
    </location>
</feature>
<dbReference type="PANTHER" id="PTHR46326">
    <property type="entry name" value="ZINC FINGER PROTEIN ZAT1-RELATED"/>
    <property type="match status" value="1"/>
</dbReference>
<evidence type="ECO:0000256" key="1">
    <source>
        <dbReference type="PROSITE-ProRule" id="PRU00042"/>
    </source>
</evidence>
<evidence type="ECO:0000313" key="5">
    <source>
        <dbReference type="Proteomes" id="UP000017836"/>
    </source>
</evidence>